<evidence type="ECO:0000256" key="11">
    <source>
        <dbReference type="ARBA" id="ARBA00023180"/>
    </source>
</evidence>
<dbReference type="GO" id="GO:0042048">
    <property type="term" value="P:olfactory behavior"/>
    <property type="evidence" value="ECO:0007669"/>
    <property type="project" value="TreeGrafter"/>
</dbReference>
<evidence type="ECO:0000256" key="1">
    <source>
        <dbReference type="ARBA" id="ARBA00004272"/>
    </source>
</evidence>
<evidence type="ECO:0000256" key="15">
    <source>
        <dbReference type="ARBA" id="ARBA00064300"/>
    </source>
</evidence>
<evidence type="ECO:0000256" key="13">
    <source>
        <dbReference type="ARBA" id="ARBA00054965"/>
    </source>
</evidence>
<keyword evidence="4" id="KW-0716">Sensory transduction</keyword>
<evidence type="ECO:0000256" key="3">
    <source>
        <dbReference type="ARBA" id="ARBA00022500"/>
    </source>
</evidence>
<comment type="caution">
    <text evidence="20">The sequence shown here is derived from an EMBL/GenBank/DDBJ whole genome shotgun (WGS) entry which is preliminary data.</text>
</comment>
<feature type="transmembrane region" description="Helical" evidence="19">
    <location>
        <begin position="251"/>
        <end position="268"/>
    </location>
</feature>
<dbReference type="OrthoDB" id="5809195at2759"/>
<keyword evidence="12" id="KW-0966">Cell projection</keyword>
<evidence type="ECO:0000256" key="8">
    <source>
        <dbReference type="ARBA" id="ARBA00023069"/>
    </source>
</evidence>
<feature type="transmembrane region" description="Helical" evidence="19">
    <location>
        <begin position="280"/>
        <end position="301"/>
    </location>
</feature>
<evidence type="ECO:0000256" key="10">
    <source>
        <dbReference type="ARBA" id="ARBA00023170"/>
    </source>
</evidence>
<keyword evidence="9 19" id="KW-0472">Membrane</keyword>
<comment type="similarity">
    <text evidence="14">Belongs to the nematode receptor-like protein str family.</text>
</comment>
<feature type="transmembrane region" description="Helical" evidence="19">
    <location>
        <begin position="133"/>
        <end position="154"/>
    </location>
</feature>
<evidence type="ECO:0000256" key="7">
    <source>
        <dbReference type="ARBA" id="ARBA00022989"/>
    </source>
</evidence>
<dbReference type="Pfam" id="PF10326">
    <property type="entry name" value="7TM_GPCR_Str"/>
    <property type="match status" value="2"/>
</dbReference>
<comment type="subunit">
    <text evidence="15">Interacts with odr-4.</text>
</comment>
<feature type="transmembrane region" description="Helical" evidence="19">
    <location>
        <begin position="12"/>
        <end position="31"/>
    </location>
</feature>
<dbReference type="InterPro" id="IPR019428">
    <property type="entry name" value="7TM_GPCR_serpentine_rcpt_Str"/>
</dbReference>
<dbReference type="GO" id="GO:0060170">
    <property type="term" value="C:ciliary membrane"/>
    <property type="evidence" value="ECO:0007669"/>
    <property type="project" value="UniProtKB-SubCell"/>
</dbReference>
<feature type="transmembrane region" description="Helical" evidence="19">
    <location>
        <begin position="313"/>
        <end position="332"/>
    </location>
</feature>
<comment type="subcellular location">
    <subcellularLocation>
        <location evidence="1">Cell projection</location>
        <location evidence="1">Cilium membrane</location>
        <topology evidence="1">Multi-pass membrane protein</topology>
    </subcellularLocation>
</comment>
<keyword evidence="21" id="KW-1185">Reference proteome</keyword>
<dbReference type="GO" id="GO:0006935">
    <property type="term" value="P:chemotaxis"/>
    <property type="evidence" value="ECO:0007669"/>
    <property type="project" value="UniProtKB-KW"/>
</dbReference>
<name>A0A8S1EFV5_9PELO</name>
<keyword evidence="11" id="KW-0325">Glycoprotein</keyword>
<dbReference type="AlphaFoldDB" id="A0A8S1EFV5"/>
<reference evidence="20 21" key="1">
    <citation type="submission" date="2020-04" db="EMBL/GenBank/DDBJ databases">
        <authorList>
            <person name="Laetsch R D."/>
            <person name="Stevens L."/>
            <person name="Kumar S."/>
            <person name="Blaxter L. M."/>
        </authorList>
    </citation>
    <scope>NUCLEOTIDE SEQUENCE [LARGE SCALE GENOMIC DNA]</scope>
</reference>
<sequence>MYSFNSLRILFQYIFGVQSILLNTFLIFLIWNRSPKQIGTYKYMMIYISIFEIFYSIIDVIVEPIVHSYRSTFSALMNIKNSVLGREMNKCLLAMFCGFYGFSLALFGVHFIYRYGSTRRQTRDRYFESRFAIIWFSIPVIACIIWVAVCLLLISEWDGMTTFIRKSVLDDYDLMMEDVVYIGAYFYPIDENGNQYINMKSLYGIIILWTILASSMFCVFYFGIRCYYKISKEMSEIAVMSNYAKKLQEQLFNALVIQTMIPVLLMYFPPMYSFNSLRKFLQYIFGVQSILLNTFLIFLIWNRSPKQLGTYKYMMMYISIFEMIYSIIDIIVEPIVHSYRSTFSALMNIKNSVLGREMNKCLLAIFCGFYSFSLALFGVLFIYRYGSIRRQTRDRYFESRFAIIWFSIPVIVCIIWVAVCLLLICEWDEMTNFIRNSVLNDYDLLMEDVVYIGAYFYPIDENGNQYINMKSLYGIIILWTILASSIFCVFYFGLRCYYNISKEMSEIAVMSNYAKKLQEQLFYALVIQTMIPVILMYFPVTALFLVSFFDTNFVFAARSTPISIAFYPAIDPLPTIFIVKAYQKATFGNSRNGDPFLK</sequence>
<feature type="transmembrane region" description="Helical" evidence="19">
    <location>
        <begin position="43"/>
        <end position="62"/>
    </location>
</feature>
<feature type="transmembrane region" description="Helical" evidence="19">
    <location>
        <begin position="521"/>
        <end position="549"/>
    </location>
</feature>
<evidence type="ECO:0000256" key="4">
    <source>
        <dbReference type="ARBA" id="ARBA00022606"/>
    </source>
</evidence>
<organism evidence="20 21">
    <name type="scientific">Caenorhabditis bovis</name>
    <dbReference type="NCBI Taxonomy" id="2654633"/>
    <lineage>
        <taxon>Eukaryota</taxon>
        <taxon>Metazoa</taxon>
        <taxon>Ecdysozoa</taxon>
        <taxon>Nematoda</taxon>
        <taxon>Chromadorea</taxon>
        <taxon>Rhabditida</taxon>
        <taxon>Rhabditina</taxon>
        <taxon>Rhabditomorpha</taxon>
        <taxon>Rhabditoidea</taxon>
        <taxon>Rhabditidae</taxon>
        <taxon>Peloderinae</taxon>
        <taxon>Caenorhabditis</taxon>
    </lineage>
</organism>
<evidence type="ECO:0000256" key="6">
    <source>
        <dbReference type="ARBA" id="ARBA00022725"/>
    </source>
</evidence>
<dbReference type="EMBL" id="CADEPM010000001">
    <property type="protein sequence ID" value="CAB3398625.1"/>
    <property type="molecule type" value="Genomic_DNA"/>
</dbReference>
<keyword evidence="7 19" id="KW-1133">Transmembrane helix</keyword>
<dbReference type="PANTHER" id="PTHR22943">
    <property type="entry name" value="7-TRANSMEMBRANE DOMAIN RECEPTOR C.ELEGANS"/>
    <property type="match status" value="1"/>
</dbReference>
<keyword evidence="6" id="KW-0552">Olfaction</keyword>
<evidence type="ECO:0000256" key="17">
    <source>
        <dbReference type="ARBA" id="ARBA00078653"/>
    </source>
</evidence>
<feature type="transmembrane region" description="Helical" evidence="19">
    <location>
        <begin position="202"/>
        <end position="224"/>
    </location>
</feature>
<evidence type="ECO:0000256" key="14">
    <source>
        <dbReference type="ARBA" id="ARBA00061678"/>
    </source>
</evidence>
<feature type="transmembrane region" description="Helical" evidence="19">
    <location>
        <begin position="472"/>
        <end position="494"/>
    </location>
</feature>
<proteinExistence type="inferred from homology"/>
<feature type="transmembrane region" description="Helical" evidence="19">
    <location>
        <begin position="403"/>
        <end position="424"/>
    </location>
</feature>
<keyword evidence="8" id="KW-0969">Cilium</keyword>
<keyword evidence="10" id="KW-0675">Receptor</keyword>
<gene>
    <name evidence="20" type="ORF">CBOVIS_LOCUS1877</name>
</gene>
<keyword evidence="5 19" id="KW-0812">Transmembrane</keyword>
<evidence type="ECO:0000256" key="9">
    <source>
        <dbReference type="ARBA" id="ARBA00023136"/>
    </source>
</evidence>
<evidence type="ECO:0000256" key="5">
    <source>
        <dbReference type="ARBA" id="ARBA00022692"/>
    </source>
</evidence>
<evidence type="ECO:0000256" key="12">
    <source>
        <dbReference type="ARBA" id="ARBA00023273"/>
    </source>
</evidence>
<evidence type="ECO:0000313" key="20">
    <source>
        <dbReference type="EMBL" id="CAB3398625.1"/>
    </source>
</evidence>
<feature type="transmembrane region" description="Helical" evidence="19">
    <location>
        <begin position="362"/>
        <end position="383"/>
    </location>
</feature>
<comment type="function">
    <text evidence="13">An odorant receptor which affects chemotaxis to the volatile odorant diacetyl. Specifies AWA neuronal cell fate via the odr-7 pathway.</text>
</comment>
<dbReference type="SUPFAM" id="SSF81321">
    <property type="entry name" value="Family A G protein-coupled receptor-like"/>
    <property type="match status" value="2"/>
</dbReference>
<evidence type="ECO:0000256" key="18">
    <source>
        <dbReference type="ARBA" id="ARBA00082489"/>
    </source>
</evidence>
<dbReference type="Proteomes" id="UP000494206">
    <property type="component" value="Unassembled WGS sequence"/>
</dbReference>
<dbReference type="FunFam" id="1.20.1070.10:FF:000128">
    <property type="entry name" value="Seven TM Receptor"/>
    <property type="match status" value="2"/>
</dbReference>
<protein>
    <recommendedName>
        <fullName evidence="16">Serpentine receptor class r-10</fullName>
    </recommendedName>
    <alternativeName>
        <fullName evidence="17">Odorant response abnormal protein 10</fullName>
    </alternativeName>
    <alternativeName>
        <fullName evidence="18">Olfactory receptor 10</fullName>
    </alternativeName>
</protein>
<evidence type="ECO:0000256" key="2">
    <source>
        <dbReference type="ARBA" id="ARBA00022475"/>
    </source>
</evidence>
<dbReference type="GO" id="GO:0038022">
    <property type="term" value="F:G protein-coupled olfactory receptor activity"/>
    <property type="evidence" value="ECO:0007669"/>
    <property type="project" value="TreeGrafter"/>
</dbReference>
<accession>A0A8S1EFV5</accession>
<keyword evidence="3" id="KW-0145">Chemotaxis</keyword>
<evidence type="ECO:0000256" key="16">
    <source>
        <dbReference type="ARBA" id="ARBA00067967"/>
    </source>
</evidence>
<evidence type="ECO:0000313" key="21">
    <source>
        <dbReference type="Proteomes" id="UP000494206"/>
    </source>
</evidence>
<dbReference type="PANTHER" id="PTHR22943:SF248">
    <property type="entry name" value="SEVEN TM RECEPTOR"/>
    <property type="match status" value="1"/>
</dbReference>
<keyword evidence="2" id="KW-1003">Cell membrane</keyword>
<evidence type="ECO:0000256" key="19">
    <source>
        <dbReference type="SAM" id="Phobius"/>
    </source>
</evidence>
<feature type="transmembrane region" description="Helical" evidence="19">
    <location>
        <begin position="92"/>
        <end position="113"/>
    </location>
</feature>